<evidence type="ECO:0000256" key="8">
    <source>
        <dbReference type="SAM" id="MobiDB-lite"/>
    </source>
</evidence>
<comment type="subcellular location">
    <subcellularLocation>
        <location evidence="1">Cell membrane</location>
        <topology evidence="1">Multi-pass membrane protein</topology>
    </subcellularLocation>
</comment>
<evidence type="ECO:0000256" key="2">
    <source>
        <dbReference type="ARBA" id="ARBA00010735"/>
    </source>
</evidence>
<evidence type="ECO:0000256" key="3">
    <source>
        <dbReference type="ARBA" id="ARBA00022448"/>
    </source>
</evidence>
<dbReference type="Pfam" id="PF03591">
    <property type="entry name" value="AzlC"/>
    <property type="match status" value="1"/>
</dbReference>
<feature type="region of interest" description="Disordered" evidence="8">
    <location>
        <begin position="250"/>
        <end position="291"/>
    </location>
</feature>
<proteinExistence type="inferred from homology"/>
<sequence length="291" mass="31311">MKDTAKETSDAEHYAAIGHNPTESGFKQALRASSVVLASFVVLGLGLGVIISAHHLPWWLAPAISLIVYAGSVEFLVVEMIATGASVGAIGFTTLLVNSRHLVYGISFPLQNVKGFWAKLYAIYTLCDESYALNTGPDRNTLSHARILWVGTFLHISWVAGTTAGFFIGASFLSHLEGMDFAMTALFTILAIDAYRAQRDNVTALLTLISGAVGIILAPGSMLLVSMGTYTALLIVRFFIAKSRGTLPEHQIPAPENNTAVTVAEDSTTDQVKTPSPTFTHYNDPQENPHD</sequence>
<dbReference type="EMBL" id="PDEV01000001">
    <property type="protein sequence ID" value="PEN17143.1"/>
    <property type="molecule type" value="Genomic_DNA"/>
</dbReference>
<comment type="caution">
    <text evidence="10">The sequence shown here is derived from an EMBL/GenBank/DDBJ whole genome shotgun (WGS) entry which is preliminary data.</text>
</comment>
<keyword evidence="6 9" id="KW-1133">Transmembrane helix</keyword>
<evidence type="ECO:0000256" key="5">
    <source>
        <dbReference type="ARBA" id="ARBA00022692"/>
    </source>
</evidence>
<dbReference type="AlphaFoldDB" id="A0A2A8D8N0"/>
<reference evidence="10" key="1">
    <citation type="submission" date="2017-10" db="EMBL/GenBank/DDBJ databases">
        <title>Kefir isolates.</title>
        <authorList>
            <person name="Kim Y."/>
            <person name="Blasche S."/>
        </authorList>
    </citation>
    <scope>NUCLEOTIDE SEQUENCE [LARGE SCALE GENOMIC DNA]</scope>
    <source>
        <strain evidence="10">OG2-2</strain>
    </source>
</reference>
<organism evidence="10 11">
    <name type="scientific">Rothia dentocariosa</name>
    <dbReference type="NCBI Taxonomy" id="2047"/>
    <lineage>
        <taxon>Bacteria</taxon>
        <taxon>Bacillati</taxon>
        <taxon>Actinomycetota</taxon>
        <taxon>Actinomycetes</taxon>
        <taxon>Micrococcales</taxon>
        <taxon>Micrococcaceae</taxon>
        <taxon>Rothia</taxon>
    </lineage>
</organism>
<evidence type="ECO:0000313" key="11">
    <source>
        <dbReference type="Proteomes" id="UP000219947"/>
    </source>
</evidence>
<dbReference type="PANTHER" id="PTHR34979">
    <property type="entry name" value="INNER MEMBRANE PROTEIN YGAZ"/>
    <property type="match status" value="1"/>
</dbReference>
<dbReference type="RefSeq" id="WP_098042409.1">
    <property type="nucleotide sequence ID" value="NZ_PDEV01000001.1"/>
</dbReference>
<dbReference type="PANTHER" id="PTHR34979:SF1">
    <property type="entry name" value="INNER MEMBRANE PROTEIN YGAZ"/>
    <property type="match status" value="1"/>
</dbReference>
<evidence type="ECO:0000313" key="10">
    <source>
        <dbReference type="EMBL" id="PEN17143.1"/>
    </source>
</evidence>
<accession>A0A2A8D8N0</accession>
<keyword evidence="3" id="KW-0813">Transport</keyword>
<feature type="transmembrane region" description="Helical" evidence="9">
    <location>
        <begin position="224"/>
        <end position="240"/>
    </location>
</feature>
<keyword evidence="5 9" id="KW-0812">Transmembrane</keyword>
<comment type="similarity">
    <text evidence="2">Belongs to the AzlC family.</text>
</comment>
<name>A0A2A8D8N0_9MICC</name>
<gene>
    <name evidence="10" type="ORF">CRM92_03760</name>
</gene>
<dbReference type="InterPro" id="IPR011606">
    <property type="entry name" value="Brnchd-chn_aa_trnsp_permease"/>
</dbReference>
<evidence type="ECO:0000256" key="1">
    <source>
        <dbReference type="ARBA" id="ARBA00004651"/>
    </source>
</evidence>
<evidence type="ECO:0000256" key="4">
    <source>
        <dbReference type="ARBA" id="ARBA00022475"/>
    </source>
</evidence>
<feature type="compositionally biased region" description="Polar residues" evidence="8">
    <location>
        <begin position="256"/>
        <end position="291"/>
    </location>
</feature>
<keyword evidence="4" id="KW-1003">Cell membrane</keyword>
<evidence type="ECO:0000256" key="7">
    <source>
        <dbReference type="ARBA" id="ARBA00023136"/>
    </source>
</evidence>
<keyword evidence="7 9" id="KW-0472">Membrane</keyword>
<dbReference type="GO" id="GO:1903785">
    <property type="term" value="P:L-valine transmembrane transport"/>
    <property type="evidence" value="ECO:0007669"/>
    <property type="project" value="TreeGrafter"/>
</dbReference>
<dbReference type="GO" id="GO:0005886">
    <property type="term" value="C:plasma membrane"/>
    <property type="evidence" value="ECO:0007669"/>
    <property type="project" value="UniProtKB-SubCell"/>
</dbReference>
<feature type="transmembrane region" description="Helical" evidence="9">
    <location>
        <begin position="35"/>
        <end position="55"/>
    </location>
</feature>
<evidence type="ECO:0000256" key="6">
    <source>
        <dbReference type="ARBA" id="ARBA00022989"/>
    </source>
</evidence>
<feature type="transmembrane region" description="Helical" evidence="9">
    <location>
        <begin position="75"/>
        <end position="97"/>
    </location>
</feature>
<keyword evidence="11" id="KW-1185">Reference proteome</keyword>
<feature type="transmembrane region" description="Helical" evidence="9">
    <location>
        <begin position="147"/>
        <end position="172"/>
    </location>
</feature>
<protein>
    <submittedName>
        <fullName evidence="10">Branched-chain amino acid ABC transporter</fullName>
    </submittedName>
</protein>
<dbReference type="Proteomes" id="UP000219947">
    <property type="component" value="Unassembled WGS sequence"/>
</dbReference>
<evidence type="ECO:0000256" key="9">
    <source>
        <dbReference type="SAM" id="Phobius"/>
    </source>
</evidence>